<evidence type="ECO:0000313" key="7">
    <source>
        <dbReference type="EMBL" id="MBB5235950.1"/>
    </source>
</evidence>
<dbReference type="AlphaFoldDB" id="A0A7W8GHZ3"/>
<reference evidence="7 8" key="1">
    <citation type="submission" date="2020-08" db="EMBL/GenBank/DDBJ databases">
        <title>Genomic Encyclopedia of Type Strains, Phase IV (KMG-IV): sequencing the most valuable type-strain genomes for metagenomic binning, comparative biology and taxonomic classification.</title>
        <authorList>
            <person name="Goeker M."/>
        </authorList>
    </citation>
    <scope>NUCLEOTIDE SEQUENCE [LARGE SCALE GENOMIC DNA]</scope>
    <source>
        <strain evidence="7 8">DSM 101791</strain>
    </source>
</reference>
<dbReference type="Gene3D" id="1.10.150.130">
    <property type="match status" value="1"/>
</dbReference>
<evidence type="ECO:0000256" key="2">
    <source>
        <dbReference type="ARBA" id="ARBA00023125"/>
    </source>
</evidence>
<accession>A0A7W8GHZ3</accession>
<dbReference type="Gene3D" id="1.10.443.10">
    <property type="entry name" value="Intergrase catalytic core"/>
    <property type="match status" value="1"/>
</dbReference>
<dbReference type="Proteomes" id="UP000525389">
    <property type="component" value="Unassembled WGS sequence"/>
</dbReference>
<evidence type="ECO:0000313" key="8">
    <source>
        <dbReference type="Proteomes" id="UP000525389"/>
    </source>
</evidence>
<name>A0A7W8GHZ3_9DEIO</name>
<feature type="domain" description="Core-binding (CB)" evidence="6">
    <location>
        <begin position="5"/>
        <end position="87"/>
    </location>
</feature>
<evidence type="ECO:0000256" key="3">
    <source>
        <dbReference type="ARBA" id="ARBA00023172"/>
    </source>
</evidence>
<proteinExistence type="predicted"/>
<evidence type="ECO:0000256" key="4">
    <source>
        <dbReference type="PROSITE-ProRule" id="PRU01248"/>
    </source>
</evidence>
<evidence type="ECO:0000256" key="1">
    <source>
        <dbReference type="ARBA" id="ARBA00022908"/>
    </source>
</evidence>
<dbReference type="GO" id="GO:0015074">
    <property type="term" value="P:DNA integration"/>
    <property type="evidence" value="ECO:0007669"/>
    <property type="project" value="UniProtKB-KW"/>
</dbReference>
<dbReference type="SUPFAM" id="SSF47823">
    <property type="entry name" value="lambda integrase-like, N-terminal domain"/>
    <property type="match status" value="1"/>
</dbReference>
<dbReference type="Pfam" id="PF00589">
    <property type="entry name" value="Phage_integrase"/>
    <property type="match status" value="1"/>
</dbReference>
<dbReference type="PROSITE" id="PS51900">
    <property type="entry name" value="CB"/>
    <property type="match status" value="1"/>
</dbReference>
<keyword evidence="2 4" id="KW-0238">DNA-binding</keyword>
<dbReference type="InterPro" id="IPR011010">
    <property type="entry name" value="DNA_brk_join_enz"/>
</dbReference>
<dbReference type="GO" id="GO:0003677">
    <property type="term" value="F:DNA binding"/>
    <property type="evidence" value="ECO:0007669"/>
    <property type="project" value="UniProtKB-UniRule"/>
</dbReference>
<dbReference type="PROSITE" id="PS51898">
    <property type="entry name" value="TYR_RECOMBINASE"/>
    <property type="match status" value="1"/>
</dbReference>
<dbReference type="Pfam" id="PF02899">
    <property type="entry name" value="Phage_int_SAM_1"/>
    <property type="match status" value="1"/>
</dbReference>
<gene>
    <name evidence="7" type="ORF">HNQ09_003414</name>
</gene>
<dbReference type="InterPro" id="IPR010998">
    <property type="entry name" value="Integrase_recombinase_N"/>
</dbReference>
<comment type="caution">
    <text evidence="7">The sequence shown here is derived from an EMBL/GenBank/DDBJ whole genome shotgun (WGS) entry which is preliminary data.</text>
</comment>
<dbReference type="InterPro" id="IPR002104">
    <property type="entry name" value="Integrase_catalytic"/>
</dbReference>
<organism evidence="7 8">
    <name type="scientific">Deinococcus budaensis</name>
    <dbReference type="NCBI Taxonomy" id="1665626"/>
    <lineage>
        <taxon>Bacteria</taxon>
        <taxon>Thermotogati</taxon>
        <taxon>Deinococcota</taxon>
        <taxon>Deinococci</taxon>
        <taxon>Deinococcales</taxon>
        <taxon>Deinococcaceae</taxon>
        <taxon>Deinococcus</taxon>
    </lineage>
</organism>
<keyword evidence="1" id="KW-0229">DNA integration</keyword>
<dbReference type="PANTHER" id="PTHR30349:SF81">
    <property type="entry name" value="TYROSINE RECOMBINASE XERC"/>
    <property type="match status" value="1"/>
</dbReference>
<dbReference type="InterPro" id="IPR004107">
    <property type="entry name" value="Integrase_SAM-like_N"/>
</dbReference>
<keyword evidence="8" id="KW-1185">Reference proteome</keyword>
<evidence type="ECO:0000259" key="6">
    <source>
        <dbReference type="PROSITE" id="PS51900"/>
    </source>
</evidence>
<dbReference type="PANTHER" id="PTHR30349">
    <property type="entry name" value="PHAGE INTEGRASE-RELATED"/>
    <property type="match status" value="1"/>
</dbReference>
<sequence>MSQLLSPLPAFESYLIQEEGLSAATARQYRLDCWKLAAWFGQERPALEHWPQVTARDLRAYMGHHKPAPARARRLVSAWKKLWGYLGHVEGLAMQPGPTELKSPKLPTRLPQALTPTEVSRLLTATREQPNEDKGFRDWAVLAFLYGTACRVSEALGLTFENIQYDSDKLPVSVRIVGKGDKERLVYLSSTAQRALHGWLKVRRTQGHATSAYVFSHLTGQNAGEPFPVRTVEAAMHRAGVRAGLPRAKCTPHKLRHAHATALMDAGRRIEEVQEVLGHASIATTRIYAQVNRSRLAATAASLPDVL</sequence>
<keyword evidence="3" id="KW-0233">DNA recombination</keyword>
<dbReference type="InterPro" id="IPR044068">
    <property type="entry name" value="CB"/>
</dbReference>
<protein>
    <submittedName>
        <fullName evidence="7">Site-specific recombinase XerD</fullName>
    </submittedName>
</protein>
<dbReference type="EMBL" id="JACHFN010000018">
    <property type="protein sequence ID" value="MBB5235950.1"/>
    <property type="molecule type" value="Genomic_DNA"/>
</dbReference>
<dbReference type="GO" id="GO:0006310">
    <property type="term" value="P:DNA recombination"/>
    <property type="evidence" value="ECO:0007669"/>
    <property type="project" value="UniProtKB-KW"/>
</dbReference>
<dbReference type="SUPFAM" id="SSF56349">
    <property type="entry name" value="DNA breaking-rejoining enzymes"/>
    <property type="match status" value="1"/>
</dbReference>
<feature type="domain" description="Tyr recombinase" evidence="5">
    <location>
        <begin position="109"/>
        <end position="301"/>
    </location>
</feature>
<dbReference type="RefSeq" id="WP_184031569.1">
    <property type="nucleotide sequence ID" value="NZ_JACHFN010000018.1"/>
</dbReference>
<evidence type="ECO:0000259" key="5">
    <source>
        <dbReference type="PROSITE" id="PS51898"/>
    </source>
</evidence>
<dbReference type="InterPro" id="IPR050090">
    <property type="entry name" value="Tyrosine_recombinase_XerCD"/>
</dbReference>
<dbReference type="InterPro" id="IPR013762">
    <property type="entry name" value="Integrase-like_cat_sf"/>
</dbReference>